<evidence type="ECO:0000313" key="3">
    <source>
        <dbReference type="Proteomes" id="UP000230750"/>
    </source>
</evidence>
<reference evidence="2 3" key="1">
    <citation type="journal article" date="2017" name="PLoS Biol.">
        <title>The sea cucumber genome provides insights into morphological evolution and visceral regeneration.</title>
        <authorList>
            <person name="Zhang X."/>
            <person name="Sun L."/>
            <person name="Yuan J."/>
            <person name="Sun Y."/>
            <person name="Gao Y."/>
            <person name="Zhang L."/>
            <person name="Li S."/>
            <person name="Dai H."/>
            <person name="Hamel J.F."/>
            <person name="Liu C."/>
            <person name="Yu Y."/>
            <person name="Liu S."/>
            <person name="Lin W."/>
            <person name="Guo K."/>
            <person name="Jin S."/>
            <person name="Xu P."/>
            <person name="Storey K.B."/>
            <person name="Huan P."/>
            <person name="Zhang T."/>
            <person name="Zhou Y."/>
            <person name="Zhang J."/>
            <person name="Lin C."/>
            <person name="Li X."/>
            <person name="Xing L."/>
            <person name="Huo D."/>
            <person name="Sun M."/>
            <person name="Wang L."/>
            <person name="Mercier A."/>
            <person name="Li F."/>
            <person name="Yang H."/>
            <person name="Xiang J."/>
        </authorList>
    </citation>
    <scope>NUCLEOTIDE SEQUENCE [LARGE SCALE GENOMIC DNA]</scope>
    <source>
        <strain evidence="2">Shaxun</strain>
        <tissue evidence="2">Muscle</tissue>
    </source>
</reference>
<comment type="caution">
    <text evidence="2">The sequence shown here is derived from an EMBL/GenBank/DDBJ whole genome shotgun (WGS) entry which is preliminary data.</text>
</comment>
<gene>
    <name evidence="2" type="ORF">BSL78_15051</name>
</gene>
<protein>
    <submittedName>
        <fullName evidence="2">Uncharacterized protein</fullName>
    </submittedName>
</protein>
<feature type="region of interest" description="Disordered" evidence="1">
    <location>
        <begin position="78"/>
        <end position="110"/>
    </location>
</feature>
<accession>A0A2G8KJA1</accession>
<sequence>MDPFIPQEAILSKYSIMIYTSTNNKKAFHELKDAKFCPSCCEKTVVCPHKVSGEKIITLPHNCTHVKLSRPRIKIPADRKQRHSLRPYPPSGRGRPTVPDIIEASDSDTKRMHSRISMPAGSAHRALEPFHKDSVTPGMGIRPENAGTPVNLSEKEGATDSGQEHKQNSFFVIWDDYRQRTEITRNIPKPMNMQRCLSLIGQCYSQMIWSDEHADEMQEVKAIMDNLYDFLENHYLLKHVMFLCMHDFITAIIEYSSVHKLDFGKLRPAAR</sequence>
<organism evidence="2 3">
    <name type="scientific">Stichopus japonicus</name>
    <name type="common">Sea cucumber</name>
    <dbReference type="NCBI Taxonomy" id="307972"/>
    <lineage>
        <taxon>Eukaryota</taxon>
        <taxon>Metazoa</taxon>
        <taxon>Echinodermata</taxon>
        <taxon>Eleutherozoa</taxon>
        <taxon>Echinozoa</taxon>
        <taxon>Holothuroidea</taxon>
        <taxon>Aspidochirotacea</taxon>
        <taxon>Aspidochirotida</taxon>
        <taxon>Stichopodidae</taxon>
        <taxon>Apostichopus</taxon>
    </lineage>
</organism>
<dbReference type="OrthoDB" id="2142729at2759"/>
<name>A0A2G8KJA1_STIJA</name>
<keyword evidence="3" id="KW-1185">Reference proteome</keyword>
<proteinExistence type="predicted"/>
<dbReference type="AlphaFoldDB" id="A0A2G8KJA1"/>
<evidence type="ECO:0000256" key="1">
    <source>
        <dbReference type="SAM" id="MobiDB-lite"/>
    </source>
</evidence>
<dbReference type="Proteomes" id="UP000230750">
    <property type="component" value="Unassembled WGS sequence"/>
</dbReference>
<dbReference type="EMBL" id="MRZV01000541">
    <property type="protein sequence ID" value="PIK48081.1"/>
    <property type="molecule type" value="Genomic_DNA"/>
</dbReference>
<evidence type="ECO:0000313" key="2">
    <source>
        <dbReference type="EMBL" id="PIK48081.1"/>
    </source>
</evidence>
<dbReference type="STRING" id="307972.A0A2G8KJA1"/>